<evidence type="ECO:0000256" key="5">
    <source>
        <dbReference type="ARBA" id="ARBA00022833"/>
    </source>
</evidence>
<sequence>LSHNSFLVGFICMWNGCHYVMDTKDELAAHFDVHLNHYVNDQRSGLDLKRHLAMHQFHAHAQFVGLLLITSKPALSNTTRCGFPSSLDIAYSGEVTYCLWNKCHHAFADPLDLFTHVMGHIDFLGGDDRVREEFRSLPHYKCLWDQCHRQFESKGDLRKHVRHHSGEKYCACPFCGRFFSRPDKLYEHLRKRIPLPANEENTHLCLLCQRRFGDERSLVNHVRRHINGRQCPTCGLYFLFFHRFCLFDLRHILVKHTERSKNLACSECGKCFYSTTDLVRHGAVHAPPGEVCTICDQRFRWKKQLDKHMLSHSENIIEKPYLCHICGSRYMTGHGLTRHLSRKHECPVPEGFSRYIFTLCLPNKQVS</sequence>
<dbReference type="WBParaSite" id="ACAC_0001155601-mRNA-1">
    <property type="protein sequence ID" value="ACAC_0001155601-mRNA-1"/>
    <property type="gene ID" value="ACAC_0001155601"/>
</dbReference>
<keyword evidence="2" id="KW-0479">Metal-binding</keyword>
<feature type="domain" description="C2H2-type" evidence="8">
    <location>
        <begin position="263"/>
        <end position="290"/>
    </location>
</feature>
<evidence type="ECO:0000256" key="7">
    <source>
        <dbReference type="PROSITE-ProRule" id="PRU00042"/>
    </source>
</evidence>
<dbReference type="SUPFAM" id="SSF57667">
    <property type="entry name" value="beta-beta-alpha zinc fingers"/>
    <property type="match status" value="4"/>
</dbReference>
<proteinExistence type="predicted"/>
<protein>
    <submittedName>
        <fullName evidence="10">Histone H4 transcription factor</fullName>
    </submittedName>
</protein>
<keyword evidence="9" id="KW-1185">Reference proteome</keyword>
<evidence type="ECO:0000313" key="10">
    <source>
        <dbReference type="WBParaSite" id="ACAC_0001155601-mRNA-1"/>
    </source>
</evidence>
<dbReference type="Gene3D" id="3.30.160.60">
    <property type="entry name" value="Classic Zinc Finger"/>
    <property type="match status" value="4"/>
</dbReference>
<keyword evidence="3" id="KW-0677">Repeat</keyword>
<feature type="domain" description="C2H2-type" evidence="8">
    <location>
        <begin position="321"/>
        <end position="349"/>
    </location>
</feature>
<dbReference type="GO" id="GO:0008270">
    <property type="term" value="F:zinc ion binding"/>
    <property type="evidence" value="ECO:0007669"/>
    <property type="project" value="UniProtKB-KW"/>
</dbReference>
<feature type="domain" description="C2H2-type" evidence="8">
    <location>
        <begin position="203"/>
        <end position="230"/>
    </location>
</feature>
<dbReference type="InterPro" id="IPR013087">
    <property type="entry name" value="Znf_C2H2_type"/>
</dbReference>
<comment type="subcellular location">
    <subcellularLocation>
        <location evidence="1">Nucleus</location>
    </subcellularLocation>
</comment>
<dbReference type="PANTHER" id="PTHR24406">
    <property type="entry name" value="TRANSCRIPTIONAL REPRESSOR CTCFL-RELATED"/>
    <property type="match status" value="1"/>
</dbReference>
<evidence type="ECO:0000313" key="9">
    <source>
        <dbReference type="Proteomes" id="UP000035642"/>
    </source>
</evidence>
<dbReference type="GO" id="GO:0005634">
    <property type="term" value="C:nucleus"/>
    <property type="evidence" value="ECO:0007669"/>
    <property type="project" value="UniProtKB-SubCell"/>
</dbReference>
<reference evidence="9" key="1">
    <citation type="submission" date="2012-09" db="EMBL/GenBank/DDBJ databases">
        <authorList>
            <person name="Martin A.A."/>
        </authorList>
    </citation>
    <scope>NUCLEOTIDE SEQUENCE</scope>
</reference>
<keyword evidence="5" id="KW-0862">Zinc</keyword>
<dbReference type="PROSITE" id="PS00028">
    <property type="entry name" value="ZINC_FINGER_C2H2_1"/>
    <property type="match status" value="5"/>
</dbReference>
<feature type="domain" description="C2H2-type" evidence="8">
    <location>
        <begin position="140"/>
        <end position="169"/>
    </location>
</feature>
<dbReference type="AlphaFoldDB" id="A0A0K0DJH3"/>
<evidence type="ECO:0000256" key="6">
    <source>
        <dbReference type="ARBA" id="ARBA00023242"/>
    </source>
</evidence>
<dbReference type="InterPro" id="IPR036236">
    <property type="entry name" value="Znf_C2H2_sf"/>
</dbReference>
<keyword evidence="6" id="KW-0539">Nucleus</keyword>
<dbReference type="Proteomes" id="UP000035642">
    <property type="component" value="Unassembled WGS sequence"/>
</dbReference>
<keyword evidence="4 7" id="KW-0863">Zinc-finger</keyword>
<evidence type="ECO:0000256" key="1">
    <source>
        <dbReference type="ARBA" id="ARBA00004123"/>
    </source>
</evidence>
<evidence type="ECO:0000256" key="2">
    <source>
        <dbReference type="ARBA" id="ARBA00022723"/>
    </source>
</evidence>
<dbReference type="PROSITE" id="PS50157">
    <property type="entry name" value="ZINC_FINGER_C2H2_2"/>
    <property type="match status" value="4"/>
</dbReference>
<evidence type="ECO:0000256" key="4">
    <source>
        <dbReference type="ARBA" id="ARBA00022771"/>
    </source>
</evidence>
<dbReference type="SMART" id="SM00355">
    <property type="entry name" value="ZnF_C2H2"/>
    <property type="match status" value="8"/>
</dbReference>
<evidence type="ECO:0000259" key="8">
    <source>
        <dbReference type="PROSITE" id="PS50157"/>
    </source>
</evidence>
<accession>A0A0K0DJH3</accession>
<evidence type="ECO:0000256" key="3">
    <source>
        <dbReference type="ARBA" id="ARBA00022737"/>
    </source>
</evidence>
<name>A0A0K0DJH3_ANGCA</name>
<dbReference type="STRING" id="6313.A0A0K0DJH3"/>
<dbReference type="Pfam" id="PF00096">
    <property type="entry name" value="zf-C2H2"/>
    <property type="match status" value="2"/>
</dbReference>
<dbReference type="InterPro" id="IPR050888">
    <property type="entry name" value="ZnF_C2H2-type_TF"/>
</dbReference>
<reference evidence="10" key="2">
    <citation type="submission" date="2016-04" db="UniProtKB">
        <authorList>
            <consortium name="WormBaseParasite"/>
        </authorList>
    </citation>
    <scope>IDENTIFICATION</scope>
</reference>
<organism evidence="9 10">
    <name type="scientific">Angiostrongylus cantonensis</name>
    <name type="common">Rat lungworm</name>
    <dbReference type="NCBI Taxonomy" id="6313"/>
    <lineage>
        <taxon>Eukaryota</taxon>
        <taxon>Metazoa</taxon>
        <taxon>Ecdysozoa</taxon>
        <taxon>Nematoda</taxon>
        <taxon>Chromadorea</taxon>
        <taxon>Rhabditida</taxon>
        <taxon>Rhabditina</taxon>
        <taxon>Rhabditomorpha</taxon>
        <taxon>Strongyloidea</taxon>
        <taxon>Metastrongylidae</taxon>
        <taxon>Angiostrongylus</taxon>
    </lineage>
</organism>